<evidence type="ECO:0000313" key="2">
    <source>
        <dbReference type="Proteomes" id="UP000252023"/>
    </source>
</evidence>
<evidence type="ECO:0000313" key="1">
    <source>
        <dbReference type="EMBL" id="AXC49506.1"/>
    </source>
</evidence>
<gene>
    <name evidence="1" type="ORF">DRW48_07215</name>
</gene>
<reference evidence="2" key="1">
    <citation type="submission" date="2018-07" db="EMBL/GenBank/DDBJ databases">
        <title>Genome sequencing of Paracoccus sp. SC2-6.</title>
        <authorList>
            <person name="Heo J."/>
            <person name="Kim S.-J."/>
            <person name="Kwon S.-W."/>
        </authorList>
    </citation>
    <scope>NUCLEOTIDE SEQUENCE [LARGE SCALE GENOMIC DNA]</scope>
    <source>
        <strain evidence="2">SC2-6</strain>
    </source>
</reference>
<dbReference type="Pfam" id="PF10094">
    <property type="entry name" value="DUF2332"/>
    <property type="match status" value="1"/>
</dbReference>
<dbReference type="InterPro" id="IPR011200">
    <property type="entry name" value="UCP012608"/>
</dbReference>
<dbReference type="RefSeq" id="WP_114075821.1">
    <property type="nucleotide sequence ID" value="NZ_CP030918.1"/>
</dbReference>
<protein>
    <submittedName>
        <fullName evidence="1">DUF2332 family protein</fullName>
    </submittedName>
</protein>
<dbReference type="EMBL" id="CP030918">
    <property type="protein sequence ID" value="AXC49506.1"/>
    <property type="molecule type" value="Genomic_DNA"/>
</dbReference>
<dbReference type="OrthoDB" id="7666987at2"/>
<sequence length="347" mass="37010">MTPREAFAEQAQACRKLGSPLTAAVCDLMAEHLAPADGAVAQRVLDWPGDPRGTATALPLRLAGGLHRLVLDGAAPDLAAEYATGAVQWGTLRAALRDHEAALLKMLDSPPQTNEVARSGALVPAAHFALGQLDRPLRLAIMELGASAGLNLGWPRFRVAPVGSAAAYGPPDAPVVLRPEWQGDAPPPQPIEVVSAAGVDLNPVRDPENLLAYCWADQPERMARLRAAADEARARPPQIAQADAGQWLQDQLAVPAEPGALRLVQHSIAWQYFAPATRDRALAALETAGLSAGPDTPLAHLSMEADGQPDGAALRLRLWDGAVRQWHLARVDFHGRWVRRQPIEEAA</sequence>
<accession>A0A344PJF1</accession>
<dbReference type="Proteomes" id="UP000252023">
    <property type="component" value="Chromosome"/>
</dbReference>
<dbReference type="KEGG" id="pars:DRW48_07215"/>
<proteinExistence type="predicted"/>
<dbReference type="PIRSF" id="PIRSF012608">
    <property type="entry name" value="UCP012608"/>
    <property type="match status" value="1"/>
</dbReference>
<organism evidence="1 2">
    <name type="scientific">Paracoccus suum</name>
    <dbReference type="NCBI Taxonomy" id="2259340"/>
    <lineage>
        <taxon>Bacteria</taxon>
        <taxon>Pseudomonadati</taxon>
        <taxon>Pseudomonadota</taxon>
        <taxon>Alphaproteobacteria</taxon>
        <taxon>Rhodobacterales</taxon>
        <taxon>Paracoccaceae</taxon>
        <taxon>Paracoccus</taxon>
    </lineage>
</organism>
<keyword evidence="2" id="KW-1185">Reference proteome</keyword>
<dbReference type="AlphaFoldDB" id="A0A344PJF1"/>
<name>A0A344PJF1_9RHOB</name>